<evidence type="ECO:0000313" key="2">
    <source>
        <dbReference type="EMBL" id="KKK97360.1"/>
    </source>
</evidence>
<protein>
    <submittedName>
        <fullName evidence="2">Uncharacterized protein</fullName>
    </submittedName>
</protein>
<evidence type="ECO:0000256" key="1">
    <source>
        <dbReference type="SAM" id="MobiDB-lite"/>
    </source>
</evidence>
<comment type="caution">
    <text evidence="2">The sequence shown here is derived from an EMBL/GenBank/DDBJ whole genome shotgun (WGS) entry which is preliminary data.</text>
</comment>
<organism evidence="2">
    <name type="scientific">marine sediment metagenome</name>
    <dbReference type="NCBI Taxonomy" id="412755"/>
    <lineage>
        <taxon>unclassified sequences</taxon>
        <taxon>metagenomes</taxon>
        <taxon>ecological metagenomes</taxon>
    </lineage>
</organism>
<reference evidence="2" key="1">
    <citation type="journal article" date="2015" name="Nature">
        <title>Complex archaea that bridge the gap between prokaryotes and eukaryotes.</title>
        <authorList>
            <person name="Spang A."/>
            <person name="Saw J.H."/>
            <person name="Jorgensen S.L."/>
            <person name="Zaremba-Niedzwiedzka K."/>
            <person name="Martijn J."/>
            <person name="Lind A.E."/>
            <person name="van Eijk R."/>
            <person name="Schleper C."/>
            <person name="Guy L."/>
            <person name="Ettema T.J."/>
        </authorList>
    </citation>
    <scope>NUCLEOTIDE SEQUENCE</scope>
</reference>
<dbReference type="AlphaFoldDB" id="A0A0F9AGH2"/>
<dbReference type="EMBL" id="LAZR01046085">
    <property type="protein sequence ID" value="KKK97360.1"/>
    <property type="molecule type" value="Genomic_DNA"/>
</dbReference>
<proteinExistence type="predicted"/>
<sequence>MSDPFGGLPQGTKEKDPFGLLPVSDLAPDPSAFEVLPDATQVDPLAQLAPDPDLLRDLFQASALFAPDVIGSMAPKQALLQQMKPIGEVPGVITFEDAFRVTRDQLQVPPRVLEVKPLKV</sequence>
<name>A0A0F9AGH2_9ZZZZ</name>
<feature type="region of interest" description="Disordered" evidence="1">
    <location>
        <begin position="1"/>
        <end position="21"/>
    </location>
</feature>
<gene>
    <name evidence="2" type="ORF">LCGC14_2653520</name>
</gene>
<accession>A0A0F9AGH2</accession>
<feature type="non-terminal residue" evidence="2">
    <location>
        <position position="120"/>
    </location>
</feature>